<dbReference type="GO" id="GO:0003743">
    <property type="term" value="F:translation initiation factor activity"/>
    <property type="evidence" value="ECO:0007669"/>
    <property type="project" value="UniProtKB-KW"/>
</dbReference>
<dbReference type="Pfam" id="PF01652">
    <property type="entry name" value="IF4E"/>
    <property type="match status" value="1"/>
</dbReference>
<proteinExistence type="inferred from homology"/>
<keyword evidence="1" id="KW-0396">Initiation factor</keyword>
<dbReference type="InterPro" id="IPR023398">
    <property type="entry name" value="TIF_eIF4e-like"/>
</dbReference>
<dbReference type="AlphaFoldDB" id="A0A7S2WDL2"/>
<sequence>MEGNKEIDPACIMEPKPGEHKLQNKFCFWYMQRDQSEGRNMQVTEYEKSIKKIAQFETIEGFWGVYNHLTKPNDIPTTTEFHLFRAGIKPIWEDRSNQHGGKIMIRLTKGLASRYWEIVLLAIIGEQFAVGDEICGAVMSVRAHEDILAIWHRNADNQVALNKIRETLRVILDLPGFVRTEYKRHEKRLKVSSRGSGWRE</sequence>
<evidence type="ECO:0000256" key="1">
    <source>
        <dbReference type="RuleBase" id="RU004374"/>
    </source>
</evidence>
<accession>A0A7S2WDL2</accession>
<reference evidence="2" key="1">
    <citation type="submission" date="2021-01" db="EMBL/GenBank/DDBJ databases">
        <authorList>
            <person name="Corre E."/>
            <person name="Pelletier E."/>
            <person name="Niang G."/>
            <person name="Scheremetjew M."/>
            <person name="Finn R."/>
            <person name="Kale V."/>
            <person name="Holt S."/>
            <person name="Cochrane G."/>
            <person name="Meng A."/>
            <person name="Brown T."/>
            <person name="Cohen L."/>
        </authorList>
    </citation>
    <scope>NUCLEOTIDE SEQUENCE</scope>
    <source>
        <strain evidence="2">NY070348D</strain>
    </source>
</reference>
<organism evidence="2">
    <name type="scientific">Mucochytrium quahogii</name>
    <dbReference type="NCBI Taxonomy" id="96639"/>
    <lineage>
        <taxon>Eukaryota</taxon>
        <taxon>Sar</taxon>
        <taxon>Stramenopiles</taxon>
        <taxon>Bigyra</taxon>
        <taxon>Labyrinthulomycetes</taxon>
        <taxon>Thraustochytrida</taxon>
        <taxon>Thraustochytriidae</taxon>
        <taxon>Mucochytrium</taxon>
    </lineage>
</organism>
<dbReference type="InterPro" id="IPR001040">
    <property type="entry name" value="TIF_eIF_4E"/>
</dbReference>
<name>A0A7S2WDL2_9STRA</name>
<evidence type="ECO:0000313" key="2">
    <source>
        <dbReference type="EMBL" id="CAD9681900.1"/>
    </source>
</evidence>
<comment type="similarity">
    <text evidence="1">Belongs to the eukaryotic initiation factor 4E family.</text>
</comment>
<protein>
    <submittedName>
        <fullName evidence="2">Uncharacterized protein</fullName>
    </submittedName>
</protein>
<dbReference type="SUPFAM" id="SSF55418">
    <property type="entry name" value="eIF4e-like"/>
    <property type="match status" value="1"/>
</dbReference>
<dbReference type="PANTHER" id="PTHR11960">
    <property type="entry name" value="EUKARYOTIC TRANSLATION INITIATION FACTOR 4E RELATED"/>
    <property type="match status" value="1"/>
</dbReference>
<dbReference type="Gene3D" id="3.30.760.10">
    <property type="entry name" value="RNA Cap, Translation Initiation Factor Eif4e"/>
    <property type="match status" value="1"/>
</dbReference>
<gene>
    <name evidence="2" type="ORF">QSP1433_LOCUS7482</name>
</gene>
<dbReference type="GO" id="GO:0000340">
    <property type="term" value="F:RNA 7-methylguanosine cap binding"/>
    <property type="evidence" value="ECO:0007669"/>
    <property type="project" value="TreeGrafter"/>
</dbReference>
<dbReference type="PANTHER" id="PTHR11960:SF18">
    <property type="entry name" value="EUKARYOTIC TRANSLATION INITIATION FACTOR 4E HOMOLOGOUS PROTEIN, ISOFORM B"/>
    <property type="match status" value="1"/>
</dbReference>
<keyword evidence="1" id="KW-0694">RNA-binding</keyword>
<dbReference type="EMBL" id="HBHK01011883">
    <property type="protein sequence ID" value="CAD9681900.1"/>
    <property type="molecule type" value="Transcribed_RNA"/>
</dbReference>
<keyword evidence="1" id="KW-0648">Protein biosynthesis</keyword>
<dbReference type="GO" id="GO:0016281">
    <property type="term" value="C:eukaryotic translation initiation factor 4F complex"/>
    <property type="evidence" value="ECO:0007669"/>
    <property type="project" value="TreeGrafter"/>
</dbReference>